<feature type="region of interest" description="Disordered" evidence="1">
    <location>
        <begin position="80"/>
        <end position="113"/>
    </location>
</feature>
<dbReference type="GO" id="GO:0080183">
    <property type="term" value="P:response to photooxidative stress"/>
    <property type="evidence" value="ECO:0007669"/>
    <property type="project" value="InterPro"/>
</dbReference>
<name>M7ZC91_TRIUA</name>
<dbReference type="eggNOG" id="ENOG502R5NV">
    <property type="taxonomic scope" value="Eukaryota"/>
</dbReference>
<feature type="compositionally biased region" description="Polar residues" evidence="1">
    <location>
        <begin position="225"/>
        <end position="241"/>
    </location>
</feature>
<feature type="region of interest" description="Disordered" evidence="1">
    <location>
        <begin position="224"/>
        <end position="265"/>
    </location>
</feature>
<feature type="region of interest" description="Disordered" evidence="1">
    <location>
        <begin position="175"/>
        <end position="204"/>
    </location>
</feature>
<dbReference type="GO" id="GO:0048564">
    <property type="term" value="P:photosystem I assembly"/>
    <property type="evidence" value="ECO:0007669"/>
    <property type="project" value="InterPro"/>
</dbReference>
<dbReference type="AlphaFoldDB" id="M7ZC91"/>
<gene>
    <name evidence="2" type="ORF">TRIUR3_28767</name>
</gene>
<evidence type="ECO:0000313" key="2">
    <source>
        <dbReference type="EMBL" id="EMS50005.1"/>
    </source>
</evidence>
<dbReference type="OMA" id="DHHRPAY"/>
<feature type="compositionally biased region" description="Low complexity" evidence="1">
    <location>
        <begin position="92"/>
        <end position="102"/>
    </location>
</feature>
<protein>
    <submittedName>
        <fullName evidence="2">Uncharacterized protein</fullName>
    </submittedName>
</protein>
<dbReference type="InterPro" id="IPR040340">
    <property type="entry name" value="CEST/Y3IP1"/>
</dbReference>
<dbReference type="GO" id="GO:0009535">
    <property type="term" value="C:chloroplast thylakoid membrane"/>
    <property type="evidence" value="ECO:0007669"/>
    <property type="project" value="InterPro"/>
</dbReference>
<reference evidence="2" key="1">
    <citation type="journal article" date="2013" name="Nature">
        <title>Draft genome of the wheat A-genome progenitor Triticum urartu.</title>
        <authorList>
            <person name="Ling H.Q."/>
            <person name="Zhao S."/>
            <person name="Liu D."/>
            <person name="Wang J."/>
            <person name="Sun H."/>
            <person name="Zhang C."/>
            <person name="Fan H."/>
            <person name="Li D."/>
            <person name="Dong L."/>
            <person name="Tao Y."/>
            <person name="Gao C."/>
            <person name="Wu H."/>
            <person name="Li Y."/>
            <person name="Cui Y."/>
            <person name="Guo X."/>
            <person name="Zheng S."/>
            <person name="Wang B."/>
            <person name="Yu K."/>
            <person name="Liang Q."/>
            <person name="Yang W."/>
            <person name="Lou X."/>
            <person name="Chen J."/>
            <person name="Feng M."/>
            <person name="Jian J."/>
            <person name="Zhang X."/>
            <person name="Luo G."/>
            <person name="Jiang Y."/>
            <person name="Liu J."/>
            <person name="Wang Z."/>
            <person name="Sha Y."/>
            <person name="Zhang B."/>
            <person name="Wu H."/>
            <person name="Tang D."/>
            <person name="Shen Q."/>
            <person name="Xue P."/>
            <person name="Zou S."/>
            <person name="Wang X."/>
            <person name="Liu X."/>
            <person name="Wang F."/>
            <person name="Yang Y."/>
            <person name="An X."/>
            <person name="Dong Z."/>
            <person name="Zhang K."/>
            <person name="Zhang X."/>
            <person name="Luo M.C."/>
            <person name="Dvorak J."/>
            <person name="Tong Y."/>
            <person name="Wang J."/>
            <person name="Yang H."/>
            <person name="Li Z."/>
            <person name="Wang D."/>
            <person name="Zhang A."/>
            <person name="Wang J."/>
        </authorList>
    </citation>
    <scope>NUCLEOTIDE SEQUENCE</scope>
</reference>
<dbReference type="PANTHER" id="PTHR33672:SF2">
    <property type="match status" value="1"/>
</dbReference>
<feature type="region of interest" description="Disordered" evidence="1">
    <location>
        <begin position="398"/>
        <end position="421"/>
    </location>
</feature>
<dbReference type="PANTHER" id="PTHR33672">
    <property type="entry name" value="YCF3-INTERACTING PROTEIN 1, CHLOROPLASTIC"/>
    <property type="match status" value="1"/>
</dbReference>
<sequence length="421" mass="45009">MSSTTAIRYSIGSISNLTELLKVASSYHKQILLHALAKTRGIMATRSPMSQEEPEERQIGIDPFSLRQLSRLDIDKPLPIPSVSVDDHHRPAYSPARSASASVPCSGAASPRLSSAATAPTRWDAHLALARLATSSVADTTCPSRDASRSKSCAYGEMELADNEFDVILSSPERRASAPQRWGSDVPLIGDARGKDGRRRGKHGTEGAPFSCCLYLPGLSRRNKLPSSPTATAVRSSSGLPSATFHGPATVQPESGSDDPSMARQSTMSLAVSLERFECRFSTRSSGGLALDDEAASLSYFDLPLELILGCEDDDETGLPMHAAFLLDSDGIRHDRDGGRSQGGWANDVVHCAQARPIGLANRAPALGSEEAGAPTQFGRGEFVIWVKNFWSKETLHIGGGSRTARGTEKAMEAPPKRGRL</sequence>
<accession>M7ZC91</accession>
<organism evidence="2">
    <name type="scientific">Triticum urartu</name>
    <name type="common">Red wild einkorn</name>
    <name type="synonym">Crithodium urartu</name>
    <dbReference type="NCBI Taxonomy" id="4572"/>
    <lineage>
        <taxon>Eukaryota</taxon>
        <taxon>Viridiplantae</taxon>
        <taxon>Streptophyta</taxon>
        <taxon>Embryophyta</taxon>
        <taxon>Tracheophyta</taxon>
        <taxon>Spermatophyta</taxon>
        <taxon>Magnoliopsida</taxon>
        <taxon>Liliopsida</taxon>
        <taxon>Poales</taxon>
        <taxon>Poaceae</taxon>
        <taxon>BOP clade</taxon>
        <taxon>Pooideae</taxon>
        <taxon>Triticodae</taxon>
        <taxon>Triticeae</taxon>
        <taxon>Triticinae</taxon>
        <taxon>Triticum</taxon>
    </lineage>
</organism>
<evidence type="ECO:0000256" key="1">
    <source>
        <dbReference type="SAM" id="MobiDB-lite"/>
    </source>
</evidence>
<dbReference type="EMBL" id="KD236165">
    <property type="protein sequence ID" value="EMS50005.1"/>
    <property type="molecule type" value="Genomic_DNA"/>
</dbReference>
<feature type="compositionally biased region" description="Basic and acidic residues" evidence="1">
    <location>
        <begin position="406"/>
        <end position="421"/>
    </location>
</feature>
<proteinExistence type="predicted"/>
<dbReference type="STRING" id="4572.M7ZC91"/>